<keyword evidence="1" id="KW-0472">Membrane</keyword>
<feature type="transmembrane region" description="Helical" evidence="1">
    <location>
        <begin position="37"/>
        <end position="58"/>
    </location>
</feature>
<organism evidence="2 3">
    <name type="scientific">Sediminivirga luteola</name>
    <dbReference type="NCBI Taxonomy" id="1774748"/>
    <lineage>
        <taxon>Bacteria</taxon>
        <taxon>Bacillati</taxon>
        <taxon>Actinomycetota</taxon>
        <taxon>Actinomycetes</taxon>
        <taxon>Micrococcales</taxon>
        <taxon>Brevibacteriaceae</taxon>
        <taxon>Sediminivirga</taxon>
    </lineage>
</organism>
<evidence type="ECO:0000313" key="2">
    <source>
        <dbReference type="EMBL" id="GGA16287.1"/>
    </source>
</evidence>
<evidence type="ECO:0000313" key="3">
    <source>
        <dbReference type="Proteomes" id="UP000616114"/>
    </source>
</evidence>
<keyword evidence="1" id="KW-0812">Transmembrane</keyword>
<reference evidence="2" key="2">
    <citation type="submission" date="2020-09" db="EMBL/GenBank/DDBJ databases">
        <authorList>
            <person name="Sun Q."/>
            <person name="Zhou Y."/>
        </authorList>
    </citation>
    <scope>NUCLEOTIDE SEQUENCE</scope>
    <source>
        <strain evidence="2">CGMCC 1.12785</strain>
    </source>
</reference>
<dbReference type="EMBL" id="BMFY01000007">
    <property type="protein sequence ID" value="GGA16287.1"/>
    <property type="molecule type" value="Genomic_DNA"/>
</dbReference>
<keyword evidence="3" id="KW-1185">Reference proteome</keyword>
<dbReference type="Proteomes" id="UP000616114">
    <property type="component" value="Unassembled WGS sequence"/>
</dbReference>
<gene>
    <name evidence="2" type="ORF">GCM10011333_19200</name>
</gene>
<evidence type="ECO:0008006" key="4">
    <source>
        <dbReference type="Google" id="ProtNLM"/>
    </source>
</evidence>
<proteinExistence type="predicted"/>
<name>A0A8J2XL93_9MICO</name>
<dbReference type="AlphaFoldDB" id="A0A8J2XL93"/>
<feature type="transmembrane region" description="Helical" evidence="1">
    <location>
        <begin position="70"/>
        <end position="92"/>
    </location>
</feature>
<evidence type="ECO:0000256" key="1">
    <source>
        <dbReference type="SAM" id="Phobius"/>
    </source>
</evidence>
<dbReference type="RefSeq" id="WP_188550684.1">
    <property type="nucleotide sequence ID" value="NZ_BMFY01000007.1"/>
</dbReference>
<sequence length="111" mass="11591">MIDGDGGPGDSEDLETRDTPAEVDAAFRTLRRVAVGYFLVFLGVVAAFPLLSFTLDWWSEARVLGDLSPGFLTAAIGLYAVFAVIGMAAASLSSAVEARMLGGPRDPEAGP</sequence>
<comment type="caution">
    <text evidence="2">The sequence shown here is derived from an EMBL/GenBank/DDBJ whole genome shotgun (WGS) entry which is preliminary data.</text>
</comment>
<reference evidence="2" key="1">
    <citation type="journal article" date="2014" name="Int. J. Syst. Evol. Microbiol.">
        <title>Complete genome sequence of Corynebacterium casei LMG S-19264T (=DSM 44701T), isolated from a smear-ripened cheese.</title>
        <authorList>
            <consortium name="US DOE Joint Genome Institute (JGI-PGF)"/>
            <person name="Walter F."/>
            <person name="Albersmeier A."/>
            <person name="Kalinowski J."/>
            <person name="Ruckert C."/>
        </authorList>
    </citation>
    <scope>NUCLEOTIDE SEQUENCE</scope>
    <source>
        <strain evidence="2">CGMCC 1.12785</strain>
    </source>
</reference>
<protein>
    <recommendedName>
        <fullName evidence="4">DUF485 domain-containing protein</fullName>
    </recommendedName>
</protein>
<accession>A0A8J2XL93</accession>
<keyword evidence="1" id="KW-1133">Transmembrane helix</keyword>